<dbReference type="PANTHER" id="PTHR21539">
    <property type="entry name" value="SAGA-ASSOCIATED FACTOR 29"/>
    <property type="match status" value="1"/>
</dbReference>
<evidence type="ECO:0000256" key="1">
    <source>
        <dbReference type="SAM" id="Coils"/>
    </source>
</evidence>
<evidence type="ECO:0000256" key="2">
    <source>
        <dbReference type="SAM" id="MobiDB-lite"/>
    </source>
</evidence>
<keyword evidence="5" id="KW-1185">Reference proteome</keyword>
<protein>
    <recommendedName>
        <fullName evidence="3">SGF29 C-terminal domain-containing protein</fullName>
    </recommendedName>
</protein>
<feature type="region of interest" description="Disordered" evidence="2">
    <location>
        <begin position="134"/>
        <end position="161"/>
    </location>
</feature>
<gene>
    <name evidence="4" type="ORF">HK097_000394</name>
</gene>
<comment type="caution">
    <text evidence="4">The sequence shown here is derived from an EMBL/GenBank/DDBJ whole genome shotgun (WGS) entry which is preliminary data.</text>
</comment>
<feature type="compositionally biased region" description="Low complexity" evidence="2">
    <location>
        <begin position="17"/>
        <end position="26"/>
    </location>
</feature>
<evidence type="ECO:0000259" key="3">
    <source>
        <dbReference type="PROSITE" id="PS51518"/>
    </source>
</evidence>
<dbReference type="Proteomes" id="UP001212841">
    <property type="component" value="Unassembled WGS sequence"/>
</dbReference>
<dbReference type="EMBL" id="JADGJD010001064">
    <property type="protein sequence ID" value="KAJ3046925.1"/>
    <property type="molecule type" value="Genomic_DNA"/>
</dbReference>
<dbReference type="AlphaFoldDB" id="A0AAD5WZI6"/>
<dbReference type="Pfam" id="PF07039">
    <property type="entry name" value="SGF29_Tudor"/>
    <property type="match status" value="1"/>
</dbReference>
<dbReference type="PROSITE" id="PS51518">
    <property type="entry name" value="SGF29_C"/>
    <property type="match status" value="1"/>
</dbReference>
<dbReference type="InterPro" id="IPR010750">
    <property type="entry name" value="SGF29_tudor-like_dom"/>
</dbReference>
<sequence length="303" mass="33940">MNNSRKRTIPSSTSSQSLDPALLLPPSLTSATTSSLSDAAAANEETTLWSQICADLNALDTARRTAESKVSKCNGFNQKLEERGERVNNKVVLKLMEKYDGCVREASEEEKILEQLRERLQLLIALRTATETGLDTKRKKRGEKPKLGSPMVKRAKSDDAESTLLQKGDQVAVKPISSDWLLAIVLRYIDEKKKYEVEDAEDDEERPGTRKKYIFPAKMVIPIPKDVNRRPEFEAGHEVLAQYPASSCFYKATVVLPPSKNPHTAPGIAGMYIIKFEDDGDIERTVEPRMVLDMPRMTKLTKS</sequence>
<proteinExistence type="predicted"/>
<reference evidence="4" key="1">
    <citation type="submission" date="2020-05" db="EMBL/GenBank/DDBJ databases">
        <title>Phylogenomic resolution of chytrid fungi.</title>
        <authorList>
            <person name="Stajich J.E."/>
            <person name="Amses K."/>
            <person name="Simmons R."/>
            <person name="Seto K."/>
            <person name="Myers J."/>
            <person name="Bonds A."/>
            <person name="Quandt C.A."/>
            <person name="Barry K."/>
            <person name="Liu P."/>
            <person name="Grigoriev I."/>
            <person name="Longcore J.E."/>
            <person name="James T.Y."/>
        </authorList>
    </citation>
    <scope>NUCLEOTIDE SEQUENCE</scope>
    <source>
        <strain evidence="4">JEL0318</strain>
    </source>
</reference>
<organism evidence="4 5">
    <name type="scientific">Rhizophlyctis rosea</name>
    <dbReference type="NCBI Taxonomy" id="64517"/>
    <lineage>
        <taxon>Eukaryota</taxon>
        <taxon>Fungi</taxon>
        <taxon>Fungi incertae sedis</taxon>
        <taxon>Chytridiomycota</taxon>
        <taxon>Chytridiomycota incertae sedis</taxon>
        <taxon>Chytridiomycetes</taxon>
        <taxon>Rhizophlyctidales</taxon>
        <taxon>Rhizophlyctidaceae</taxon>
        <taxon>Rhizophlyctis</taxon>
    </lineage>
</organism>
<dbReference type="Gene3D" id="2.30.30.140">
    <property type="match status" value="2"/>
</dbReference>
<dbReference type="InterPro" id="IPR047288">
    <property type="entry name" value="Tudor_SGF29_rpt1"/>
</dbReference>
<feature type="coiled-coil region" evidence="1">
    <location>
        <begin position="99"/>
        <end position="126"/>
    </location>
</feature>
<feature type="domain" description="SGF29 C-terminal" evidence="3">
    <location>
        <begin position="161"/>
        <end position="300"/>
    </location>
</feature>
<dbReference type="PANTHER" id="PTHR21539:SF0">
    <property type="entry name" value="SAGA-ASSOCIATED FACTOR 29"/>
    <property type="match status" value="1"/>
</dbReference>
<keyword evidence="1" id="KW-0175">Coiled coil</keyword>
<accession>A0AAD5WZI6</accession>
<dbReference type="GO" id="GO:0000124">
    <property type="term" value="C:SAGA complex"/>
    <property type="evidence" value="ECO:0007669"/>
    <property type="project" value="InterPro"/>
</dbReference>
<evidence type="ECO:0000313" key="4">
    <source>
        <dbReference type="EMBL" id="KAJ3046925.1"/>
    </source>
</evidence>
<name>A0AAD5WZI6_9FUNG</name>
<dbReference type="InterPro" id="IPR037802">
    <property type="entry name" value="SGF29"/>
</dbReference>
<feature type="region of interest" description="Disordered" evidence="2">
    <location>
        <begin position="1"/>
        <end position="26"/>
    </location>
</feature>
<evidence type="ECO:0000313" key="5">
    <source>
        <dbReference type="Proteomes" id="UP001212841"/>
    </source>
</evidence>
<dbReference type="CDD" id="cd20393">
    <property type="entry name" value="Tudor_SGF29_rpt1"/>
    <property type="match status" value="1"/>
</dbReference>